<dbReference type="EMBL" id="CP040871">
    <property type="protein sequence ID" value="QDA57017.1"/>
    <property type="molecule type" value="Genomic_DNA"/>
</dbReference>
<evidence type="ECO:0000313" key="2">
    <source>
        <dbReference type="Proteomes" id="UP000308149"/>
    </source>
</evidence>
<evidence type="ECO:0000313" key="1">
    <source>
        <dbReference type="EMBL" id="QDA57017.1"/>
    </source>
</evidence>
<sequence length="96" mass="10648">MDEITAHVSEQLEMLECRHEIIFIYCGDSRDGRPLVASQISSEALEVCLIEDVNGQGWVVCGRPGSERQSIRRVASDDRPLNIASACVQAFCLSHE</sequence>
<reference evidence="1 2" key="1">
    <citation type="submission" date="2019-06" db="EMBL/GenBank/DDBJ databases">
        <title>Thermomonas aquatica sp. nov., isolated from an industrial wastewater treatment plant.</title>
        <authorList>
            <person name="Jeon J.H."/>
            <person name="Park D.-S."/>
        </authorList>
    </citation>
    <scope>NUCLEOTIDE SEQUENCE [LARGE SCALE GENOMIC DNA]</scope>
    <source>
        <strain evidence="1 2">SY21</strain>
    </source>
</reference>
<dbReference type="OrthoDB" id="9783833at2"/>
<dbReference type="Proteomes" id="UP000308149">
    <property type="component" value="Chromosome"/>
</dbReference>
<organism evidence="1 2">
    <name type="scientific">Thermomonas aquatica</name>
    <dbReference type="NCBI Taxonomy" id="2202149"/>
    <lineage>
        <taxon>Bacteria</taxon>
        <taxon>Pseudomonadati</taxon>
        <taxon>Pseudomonadota</taxon>
        <taxon>Gammaproteobacteria</taxon>
        <taxon>Lysobacterales</taxon>
        <taxon>Lysobacteraceae</taxon>
        <taxon>Thermomonas</taxon>
    </lineage>
</organism>
<dbReference type="KEGG" id="thes:FHQ07_06650"/>
<gene>
    <name evidence="1" type="ORF">FHQ07_06650</name>
</gene>
<dbReference type="RefSeq" id="WP_139716069.1">
    <property type="nucleotide sequence ID" value="NZ_CP040871.1"/>
</dbReference>
<name>A0A5B7ZQ55_9GAMM</name>
<proteinExistence type="predicted"/>
<keyword evidence="2" id="KW-1185">Reference proteome</keyword>
<dbReference type="AlphaFoldDB" id="A0A5B7ZQ55"/>
<accession>A0A5B7ZQ55</accession>
<protein>
    <submittedName>
        <fullName evidence="1">Uncharacterized protein</fullName>
    </submittedName>
</protein>